<gene>
    <name evidence="2" type="ORF">PACLA_8A009072</name>
</gene>
<protein>
    <submittedName>
        <fullName evidence="2">Uncharacterized protein</fullName>
    </submittedName>
</protein>
<accession>A0A6S7ID79</accession>
<name>A0A6S7ID79_PARCT</name>
<reference evidence="2" key="1">
    <citation type="submission" date="2020-04" db="EMBL/GenBank/DDBJ databases">
        <authorList>
            <person name="Alioto T."/>
            <person name="Alioto T."/>
            <person name="Gomez Garrido J."/>
        </authorList>
    </citation>
    <scope>NUCLEOTIDE SEQUENCE</scope>
    <source>
        <strain evidence="2">A484AB</strain>
    </source>
</reference>
<evidence type="ECO:0000313" key="2">
    <source>
        <dbReference type="EMBL" id="CAB4014150.1"/>
    </source>
</evidence>
<dbReference type="Proteomes" id="UP001152795">
    <property type="component" value="Unassembled WGS sequence"/>
</dbReference>
<keyword evidence="3" id="KW-1185">Reference proteome</keyword>
<dbReference type="AlphaFoldDB" id="A0A6S7ID79"/>
<evidence type="ECO:0000313" key="3">
    <source>
        <dbReference type="Proteomes" id="UP001152795"/>
    </source>
</evidence>
<feature type="compositionally biased region" description="Polar residues" evidence="1">
    <location>
        <begin position="22"/>
        <end position="36"/>
    </location>
</feature>
<organism evidence="2 3">
    <name type="scientific">Paramuricea clavata</name>
    <name type="common">Red gorgonian</name>
    <name type="synonym">Violescent sea-whip</name>
    <dbReference type="NCBI Taxonomy" id="317549"/>
    <lineage>
        <taxon>Eukaryota</taxon>
        <taxon>Metazoa</taxon>
        <taxon>Cnidaria</taxon>
        <taxon>Anthozoa</taxon>
        <taxon>Octocorallia</taxon>
        <taxon>Malacalcyonacea</taxon>
        <taxon>Plexauridae</taxon>
        <taxon>Paramuricea</taxon>
    </lineage>
</organism>
<evidence type="ECO:0000256" key="1">
    <source>
        <dbReference type="SAM" id="MobiDB-lite"/>
    </source>
</evidence>
<feature type="non-terminal residue" evidence="2">
    <location>
        <position position="114"/>
    </location>
</feature>
<comment type="caution">
    <text evidence="2">The sequence shown here is derived from an EMBL/GenBank/DDBJ whole genome shotgun (WGS) entry which is preliminary data.</text>
</comment>
<feature type="region of interest" description="Disordered" evidence="1">
    <location>
        <begin position="1"/>
        <end position="36"/>
    </location>
</feature>
<sequence>MEKENVKTFEVDSSDSDESLPVSCSSPSGTIADSLPSTSQYYQQSLLKRNLACSEDTPDHGQESPFSIGDGSFNTITNSQNLDNDDLLQEILGEIAQGTPLLYPRKGRSTHSHT</sequence>
<proteinExistence type="predicted"/>
<dbReference type="EMBL" id="CACRXK020008172">
    <property type="protein sequence ID" value="CAB4014150.1"/>
    <property type="molecule type" value="Genomic_DNA"/>
</dbReference>
<feature type="compositionally biased region" description="Basic and acidic residues" evidence="1">
    <location>
        <begin position="1"/>
        <end position="10"/>
    </location>
</feature>